<organism evidence="1 2">
    <name type="scientific">Mycobacterium servetii</name>
    <dbReference type="NCBI Taxonomy" id="3237418"/>
    <lineage>
        <taxon>Bacteria</taxon>
        <taxon>Bacillati</taxon>
        <taxon>Actinomycetota</taxon>
        <taxon>Actinomycetes</taxon>
        <taxon>Mycobacteriales</taxon>
        <taxon>Mycobacteriaceae</taxon>
        <taxon>Mycobacterium</taxon>
    </lineage>
</organism>
<dbReference type="Proteomes" id="UP001564760">
    <property type="component" value="Unassembled WGS sequence"/>
</dbReference>
<evidence type="ECO:0000313" key="2">
    <source>
        <dbReference type="Proteomes" id="UP001564760"/>
    </source>
</evidence>
<keyword evidence="2" id="KW-1185">Reference proteome</keyword>
<sequence length="145" mass="16118">MPVAQAPGRDATAEHAAVAFFGRRDRSGALPVVEPFAGPGHAVAAYHIETGALQIRQFVVGNPTRLLAGVLRGIWHSAHHRSSPARQRWDHHVVTVPVALQSAEQHLTHLAAVPERFRRHEGPLPAIAARKRESRVRHRRICQYR</sequence>
<accession>A0ABV4C3V8</accession>
<reference evidence="1 2" key="1">
    <citation type="submission" date="2024-08" db="EMBL/GenBank/DDBJ databases">
        <title>Mycobacterium servetensis sp. nov., a novel rapid-growing mycobacterial species recovered from a human patient in Zaragoza, Spain.</title>
        <authorList>
            <person name="Tristancho-Baro A.I."/>
            <person name="Buenestado-Serrano S."/>
            <person name="Garcia De Viedma D."/>
            <person name="Milagro-Beamonte A."/>
            <person name="Burillo N."/>
            <person name="Sanz S."/>
            <person name="Lopez-Calleja A.I."/>
            <person name="Penas-Utrilla D."/>
            <person name="Guardingo M."/>
            <person name="Garcia M.J."/>
            <person name="Vinuelas-Bayon J."/>
        </authorList>
    </citation>
    <scope>NUCLEOTIDE SEQUENCE [LARGE SCALE GENOMIC DNA]</scope>
    <source>
        <strain evidence="2">HUMS_12744610</strain>
    </source>
</reference>
<gene>
    <name evidence="1" type="ORF">AB8998_20485</name>
</gene>
<dbReference type="EMBL" id="JBGEDP010000001">
    <property type="protein sequence ID" value="MEY8017204.1"/>
    <property type="molecule type" value="Genomic_DNA"/>
</dbReference>
<name>A0ABV4C3V8_9MYCO</name>
<evidence type="ECO:0000313" key="1">
    <source>
        <dbReference type="EMBL" id="MEY8017204.1"/>
    </source>
</evidence>
<protein>
    <submittedName>
        <fullName evidence="1">Uncharacterized protein</fullName>
    </submittedName>
</protein>
<comment type="caution">
    <text evidence="1">The sequence shown here is derived from an EMBL/GenBank/DDBJ whole genome shotgun (WGS) entry which is preliminary data.</text>
</comment>
<proteinExistence type="predicted"/>
<dbReference type="RefSeq" id="WP_369739522.1">
    <property type="nucleotide sequence ID" value="NZ_JBGEDP010000001.1"/>
</dbReference>